<reference evidence="1" key="1">
    <citation type="submission" date="2019-11" db="UniProtKB">
        <authorList>
            <consortium name="WormBaseParasite"/>
        </authorList>
    </citation>
    <scope>IDENTIFICATION</scope>
</reference>
<dbReference type="AlphaFoldDB" id="A0A5K3FVN3"/>
<sequence>MFFINNLLKSNASKSVLLICSRSKKNNFYWSRIWFSVFYMIFFCENVE</sequence>
<accession>A0A5K3FVN3</accession>
<protein>
    <submittedName>
        <fullName evidence="1">Uncharacterized protein</fullName>
    </submittedName>
</protein>
<organism evidence="1">
    <name type="scientific">Mesocestoides corti</name>
    <name type="common">Flatworm</name>
    <dbReference type="NCBI Taxonomy" id="53468"/>
    <lineage>
        <taxon>Eukaryota</taxon>
        <taxon>Metazoa</taxon>
        <taxon>Spiralia</taxon>
        <taxon>Lophotrochozoa</taxon>
        <taxon>Platyhelminthes</taxon>
        <taxon>Cestoda</taxon>
        <taxon>Eucestoda</taxon>
        <taxon>Cyclophyllidea</taxon>
        <taxon>Mesocestoididae</taxon>
        <taxon>Mesocestoides</taxon>
    </lineage>
</organism>
<evidence type="ECO:0000313" key="1">
    <source>
        <dbReference type="WBParaSite" id="MCU_012250-RA"/>
    </source>
</evidence>
<dbReference type="WBParaSite" id="MCU_012250-RA">
    <property type="protein sequence ID" value="MCU_012250-RA"/>
    <property type="gene ID" value="MCU_012250"/>
</dbReference>
<name>A0A5K3FVN3_MESCO</name>
<proteinExistence type="predicted"/>